<keyword evidence="3" id="KW-1185">Reference proteome</keyword>
<gene>
    <name evidence="2" type="ORF">V6N11_023181</name>
</gene>
<dbReference type="EMBL" id="JBBPBN010000005">
    <property type="protein sequence ID" value="KAK9038302.1"/>
    <property type="molecule type" value="Genomic_DNA"/>
</dbReference>
<comment type="caution">
    <text evidence="2">The sequence shown here is derived from an EMBL/GenBank/DDBJ whole genome shotgun (WGS) entry which is preliminary data.</text>
</comment>
<feature type="domain" description="UspA" evidence="1">
    <location>
        <begin position="97"/>
        <end position="162"/>
    </location>
</feature>
<evidence type="ECO:0000313" key="2">
    <source>
        <dbReference type="EMBL" id="KAK9038302.1"/>
    </source>
</evidence>
<sequence length="191" mass="21413">MATSSANVTRIMLAMEESTISGYPHASISSGGAFEWTIQKFVRSNVSSFELLILHVPHAQFYCSEDIDKIYTSPECFQSMVFRDWERGVHLLEYFVTRSNQIGVACQAWIKLGDPKTVICREAKRIQPDLLVLGSRALSPAYLTIDISVSEYCLKHAECPVIDQAPESILATSGVELVLFWAKYHVDAFDV</sequence>
<dbReference type="InterPro" id="IPR044187">
    <property type="entry name" value="At3g01520-like_plant"/>
</dbReference>
<dbReference type="InterPro" id="IPR006016">
    <property type="entry name" value="UspA"/>
</dbReference>
<evidence type="ECO:0000259" key="1">
    <source>
        <dbReference type="Pfam" id="PF00582"/>
    </source>
</evidence>
<evidence type="ECO:0000313" key="3">
    <source>
        <dbReference type="Proteomes" id="UP001396334"/>
    </source>
</evidence>
<dbReference type="PANTHER" id="PTHR47710:SF1">
    <property type="entry name" value="ADENINE NUCLEOTIDE ALPHA HYDROLASES-LIKE SUPERFAMILY PROTEIN"/>
    <property type="match status" value="1"/>
</dbReference>
<proteinExistence type="predicted"/>
<organism evidence="2 3">
    <name type="scientific">Hibiscus sabdariffa</name>
    <name type="common">roselle</name>
    <dbReference type="NCBI Taxonomy" id="183260"/>
    <lineage>
        <taxon>Eukaryota</taxon>
        <taxon>Viridiplantae</taxon>
        <taxon>Streptophyta</taxon>
        <taxon>Embryophyta</taxon>
        <taxon>Tracheophyta</taxon>
        <taxon>Spermatophyta</taxon>
        <taxon>Magnoliopsida</taxon>
        <taxon>eudicotyledons</taxon>
        <taxon>Gunneridae</taxon>
        <taxon>Pentapetalae</taxon>
        <taxon>rosids</taxon>
        <taxon>malvids</taxon>
        <taxon>Malvales</taxon>
        <taxon>Malvaceae</taxon>
        <taxon>Malvoideae</taxon>
        <taxon>Hibiscus</taxon>
    </lineage>
</organism>
<dbReference type="CDD" id="cd23659">
    <property type="entry name" value="USP_At3g01520-like"/>
    <property type="match status" value="1"/>
</dbReference>
<protein>
    <recommendedName>
        <fullName evidence="1">UspA domain-containing protein</fullName>
    </recommendedName>
</protein>
<dbReference type="Proteomes" id="UP001396334">
    <property type="component" value="Unassembled WGS sequence"/>
</dbReference>
<dbReference type="SUPFAM" id="SSF52402">
    <property type="entry name" value="Adenine nucleotide alpha hydrolases-like"/>
    <property type="match status" value="1"/>
</dbReference>
<name>A0ABR2TM75_9ROSI</name>
<reference evidence="2 3" key="1">
    <citation type="journal article" date="2024" name="G3 (Bethesda)">
        <title>Genome assembly of Hibiscus sabdariffa L. provides insights into metabolisms of medicinal natural products.</title>
        <authorList>
            <person name="Kim T."/>
        </authorList>
    </citation>
    <scope>NUCLEOTIDE SEQUENCE [LARGE SCALE GENOMIC DNA]</scope>
    <source>
        <strain evidence="2">TK-2024</strain>
        <tissue evidence="2">Old leaves</tissue>
    </source>
</reference>
<dbReference type="PANTHER" id="PTHR47710">
    <property type="entry name" value="ADENINE NUCLEOTIDE ALPHA HYDROLASES-LIKE SUPERFAMILY PROTEIN"/>
    <property type="match status" value="1"/>
</dbReference>
<dbReference type="Pfam" id="PF00582">
    <property type="entry name" value="Usp"/>
    <property type="match status" value="1"/>
</dbReference>
<dbReference type="InterPro" id="IPR014729">
    <property type="entry name" value="Rossmann-like_a/b/a_fold"/>
</dbReference>
<accession>A0ABR2TM75</accession>
<dbReference type="Gene3D" id="3.40.50.620">
    <property type="entry name" value="HUPs"/>
    <property type="match status" value="1"/>
</dbReference>